<keyword evidence="2" id="KW-0472">Membrane</keyword>
<dbReference type="Proteomes" id="UP001239994">
    <property type="component" value="Unassembled WGS sequence"/>
</dbReference>
<protein>
    <submittedName>
        <fullName evidence="3">Uncharacterized protein</fullName>
    </submittedName>
</protein>
<dbReference type="AlphaFoldDB" id="A0AAD9DLU8"/>
<reference evidence="3" key="1">
    <citation type="submission" date="2023-03" db="EMBL/GenBank/DDBJ databases">
        <title>Electrophorus voltai genome.</title>
        <authorList>
            <person name="Bian C."/>
        </authorList>
    </citation>
    <scope>NUCLEOTIDE SEQUENCE</scope>
    <source>
        <strain evidence="3">CB-2022</strain>
        <tissue evidence="3">Muscle</tissue>
    </source>
</reference>
<evidence type="ECO:0000256" key="1">
    <source>
        <dbReference type="SAM" id="MobiDB-lite"/>
    </source>
</evidence>
<name>A0AAD9DLU8_9TELE</name>
<dbReference type="EMBL" id="JAROKS010000023">
    <property type="protein sequence ID" value="KAK1787335.1"/>
    <property type="molecule type" value="Genomic_DNA"/>
</dbReference>
<accession>A0AAD9DLU8</accession>
<evidence type="ECO:0000313" key="3">
    <source>
        <dbReference type="EMBL" id="KAK1787335.1"/>
    </source>
</evidence>
<sequence length="132" mass="14610">METAPPAPLQLCMLRSEQVANGVDESLSTPSGGDTVHRVLWVTLLKSPVYVFVTGICIRMGLKCGGERRVRRQQVDLPVPPSQEEGDKDQTPGPHENMEGFMRLLSHFPTGLVAVTTQQQAQQYESEKRHVA</sequence>
<proteinExistence type="predicted"/>
<organism evidence="3 4">
    <name type="scientific">Electrophorus voltai</name>
    <dbReference type="NCBI Taxonomy" id="2609070"/>
    <lineage>
        <taxon>Eukaryota</taxon>
        <taxon>Metazoa</taxon>
        <taxon>Chordata</taxon>
        <taxon>Craniata</taxon>
        <taxon>Vertebrata</taxon>
        <taxon>Euteleostomi</taxon>
        <taxon>Actinopterygii</taxon>
        <taxon>Neopterygii</taxon>
        <taxon>Teleostei</taxon>
        <taxon>Ostariophysi</taxon>
        <taxon>Gymnotiformes</taxon>
        <taxon>Gymnotoidei</taxon>
        <taxon>Gymnotidae</taxon>
        <taxon>Electrophorus</taxon>
    </lineage>
</organism>
<evidence type="ECO:0000256" key="2">
    <source>
        <dbReference type="SAM" id="Phobius"/>
    </source>
</evidence>
<keyword evidence="2" id="KW-0812">Transmembrane</keyword>
<keyword evidence="4" id="KW-1185">Reference proteome</keyword>
<evidence type="ECO:0000313" key="4">
    <source>
        <dbReference type="Proteomes" id="UP001239994"/>
    </source>
</evidence>
<gene>
    <name evidence="3" type="ORF">P4O66_002720</name>
</gene>
<feature type="region of interest" description="Disordered" evidence="1">
    <location>
        <begin position="72"/>
        <end position="99"/>
    </location>
</feature>
<comment type="caution">
    <text evidence="3">The sequence shown here is derived from an EMBL/GenBank/DDBJ whole genome shotgun (WGS) entry which is preliminary data.</text>
</comment>
<feature type="transmembrane region" description="Helical" evidence="2">
    <location>
        <begin position="39"/>
        <end position="62"/>
    </location>
</feature>
<keyword evidence="2" id="KW-1133">Transmembrane helix</keyword>